<name>A0AAQ1ZHJ4_9BACT</name>
<comment type="caution">
    <text evidence="1">The sequence shown here is derived from an EMBL/GenBank/DDBJ whole genome shotgun (WGS) entry which is preliminary data.</text>
</comment>
<proteinExistence type="predicted"/>
<dbReference type="AlphaFoldDB" id="A0AAQ1ZHJ4"/>
<organism evidence="1 2">
    <name type="scientific">Segatella buccae</name>
    <dbReference type="NCBI Taxonomy" id="28126"/>
    <lineage>
        <taxon>Bacteria</taxon>
        <taxon>Pseudomonadati</taxon>
        <taxon>Bacteroidota</taxon>
        <taxon>Bacteroidia</taxon>
        <taxon>Bacteroidales</taxon>
        <taxon>Prevotellaceae</taxon>
        <taxon>Segatella</taxon>
    </lineage>
</organism>
<sequence>MKYLFTPEEMSPSEKTLNLIRQIAYSYRVIKMSGDVDLFCLN</sequence>
<accession>A0AAQ1ZHJ4</accession>
<dbReference type="Proteomes" id="UP000255283">
    <property type="component" value="Unassembled WGS sequence"/>
</dbReference>
<reference evidence="1 2" key="1">
    <citation type="submission" date="2018-06" db="EMBL/GenBank/DDBJ databases">
        <authorList>
            <consortium name="Pathogen Informatics"/>
            <person name="Doyle S."/>
        </authorList>
    </citation>
    <scope>NUCLEOTIDE SEQUENCE [LARGE SCALE GENOMIC DNA]</scope>
    <source>
        <strain evidence="1 2">NCTC13063</strain>
    </source>
</reference>
<gene>
    <name evidence="1" type="ORF">NCTC13063_00089</name>
</gene>
<evidence type="ECO:0000313" key="2">
    <source>
        <dbReference type="Proteomes" id="UP000255283"/>
    </source>
</evidence>
<protein>
    <submittedName>
        <fullName evidence="1">Uncharacterized protein</fullName>
    </submittedName>
</protein>
<dbReference type="EMBL" id="UGTJ01000001">
    <property type="protein sequence ID" value="SUB78838.1"/>
    <property type="molecule type" value="Genomic_DNA"/>
</dbReference>
<evidence type="ECO:0000313" key="1">
    <source>
        <dbReference type="EMBL" id="SUB78838.1"/>
    </source>
</evidence>